<sequence>MDKLIEFIWASMSGVAGNAIYESIKKILGEEFDKLLSFVKTKNRNKFNSEITNRIETNNCLKKELEAIYCNQENSAGSNHIRAETKEHGVTVIQIGDNCTNNTNTKNKNEDDYDETLKVSVLSADGLKLTYPKKMNFENPVMVVSVYNEGNKSVSINDIIVQFSDGTEGTFFNLKNSIIDAGQSNTWFIPNGHPICVETGEFEFGMKTIKILKADRDSIESIGVKTHRNNIFKLRKKDWSSIN</sequence>
<name>A0A512H7M1_9PROT</name>
<dbReference type="RefSeq" id="WP_147163462.1">
    <property type="nucleotide sequence ID" value="NZ_BJZO01000036.1"/>
</dbReference>
<gene>
    <name evidence="1" type="ORF">ROR02_15550</name>
</gene>
<reference evidence="1 2" key="1">
    <citation type="submission" date="2019-07" db="EMBL/GenBank/DDBJ databases">
        <title>Whole genome shotgun sequence of Rhodospirillum oryzae NBRC 107573.</title>
        <authorList>
            <person name="Hosoyama A."/>
            <person name="Uohara A."/>
            <person name="Ohji S."/>
            <person name="Ichikawa N."/>
        </authorList>
    </citation>
    <scope>NUCLEOTIDE SEQUENCE [LARGE SCALE GENOMIC DNA]</scope>
    <source>
        <strain evidence="1 2">NBRC 107573</strain>
    </source>
</reference>
<evidence type="ECO:0000313" key="1">
    <source>
        <dbReference type="EMBL" id="GEO81424.1"/>
    </source>
</evidence>
<protein>
    <submittedName>
        <fullName evidence="1">Uncharacterized protein</fullName>
    </submittedName>
</protein>
<dbReference type="Proteomes" id="UP000321567">
    <property type="component" value="Unassembled WGS sequence"/>
</dbReference>
<comment type="caution">
    <text evidence="1">The sequence shown here is derived from an EMBL/GenBank/DDBJ whole genome shotgun (WGS) entry which is preliminary data.</text>
</comment>
<accession>A0A512H7M1</accession>
<dbReference type="EMBL" id="BJZO01000036">
    <property type="protein sequence ID" value="GEO81424.1"/>
    <property type="molecule type" value="Genomic_DNA"/>
</dbReference>
<organism evidence="1 2">
    <name type="scientific">Pararhodospirillum oryzae</name>
    <dbReference type="NCBI Taxonomy" id="478448"/>
    <lineage>
        <taxon>Bacteria</taxon>
        <taxon>Pseudomonadati</taxon>
        <taxon>Pseudomonadota</taxon>
        <taxon>Alphaproteobacteria</taxon>
        <taxon>Rhodospirillales</taxon>
        <taxon>Rhodospirillaceae</taxon>
        <taxon>Pararhodospirillum</taxon>
    </lineage>
</organism>
<evidence type="ECO:0000313" key="2">
    <source>
        <dbReference type="Proteomes" id="UP000321567"/>
    </source>
</evidence>
<proteinExistence type="predicted"/>
<keyword evidence="2" id="KW-1185">Reference proteome</keyword>
<dbReference type="AlphaFoldDB" id="A0A512H7M1"/>